<keyword evidence="3" id="KW-1185">Reference proteome</keyword>
<evidence type="ECO:0000259" key="1">
    <source>
        <dbReference type="Pfam" id="PF13518"/>
    </source>
</evidence>
<name>D6TTC0_KTERA</name>
<dbReference type="Proteomes" id="UP000004508">
    <property type="component" value="Unassembled WGS sequence"/>
</dbReference>
<gene>
    <name evidence="2" type="ORF">Krac_4664</name>
</gene>
<organism evidence="2 3">
    <name type="scientific">Ktedonobacter racemifer DSM 44963</name>
    <dbReference type="NCBI Taxonomy" id="485913"/>
    <lineage>
        <taxon>Bacteria</taxon>
        <taxon>Bacillati</taxon>
        <taxon>Chloroflexota</taxon>
        <taxon>Ktedonobacteria</taxon>
        <taxon>Ktedonobacterales</taxon>
        <taxon>Ktedonobacteraceae</taxon>
        <taxon>Ktedonobacter</taxon>
    </lineage>
</organism>
<evidence type="ECO:0000313" key="2">
    <source>
        <dbReference type="EMBL" id="EFH83671.1"/>
    </source>
</evidence>
<comment type="caution">
    <text evidence="2">The sequence shown here is derived from an EMBL/GenBank/DDBJ whole genome shotgun (WGS) entry which is preliminary data.</text>
</comment>
<dbReference type="InterPro" id="IPR036388">
    <property type="entry name" value="WH-like_DNA-bd_sf"/>
</dbReference>
<dbReference type="InterPro" id="IPR010921">
    <property type="entry name" value="Trp_repressor/repl_initiator"/>
</dbReference>
<evidence type="ECO:0000313" key="3">
    <source>
        <dbReference type="Proteomes" id="UP000004508"/>
    </source>
</evidence>
<protein>
    <submittedName>
        <fullName evidence="2">Transposase IS3/IS911 family protein</fullName>
    </submittedName>
</protein>
<accession>D6TTC0</accession>
<dbReference type="InterPro" id="IPR055247">
    <property type="entry name" value="InsJ-like_HTH"/>
</dbReference>
<dbReference type="Gene3D" id="1.10.10.10">
    <property type="entry name" value="Winged helix-like DNA-binding domain superfamily/Winged helix DNA-binding domain"/>
    <property type="match status" value="1"/>
</dbReference>
<dbReference type="AlphaFoldDB" id="D6TTC0"/>
<feature type="domain" description="Insertion element IS150 protein InsJ-like helix-turn-helix" evidence="1">
    <location>
        <begin position="24"/>
        <end position="72"/>
    </location>
</feature>
<reference evidence="2 3" key="1">
    <citation type="journal article" date="2011" name="Stand. Genomic Sci.">
        <title>Non-contiguous finished genome sequence and contextual data of the filamentous soil bacterium Ktedonobacter racemifer type strain (SOSP1-21).</title>
        <authorList>
            <person name="Chang Y.J."/>
            <person name="Land M."/>
            <person name="Hauser L."/>
            <person name="Chertkov O."/>
            <person name="Del Rio T.G."/>
            <person name="Nolan M."/>
            <person name="Copeland A."/>
            <person name="Tice H."/>
            <person name="Cheng J.F."/>
            <person name="Lucas S."/>
            <person name="Han C."/>
            <person name="Goodwin L."/>
            <person name="Pitluck S."/>
            <person name="Ivanova N."/>
            <person name="Ovchinikova G."/>
            <person name="Pati A."/>
            <person name="Chen A."/>
            <person name="Palaniappan K."/>
            <person name="Mavromatis K."/>
            <person name="Liolios K."/>
            <person name="Brettin T."/>
            <person name="Fiebig A."/>
            <person name="Rohde M."/>
            <person name="Abt B."/>
            <person name="Goker M."/>
            <person name="Detter J.C."/>
            <person name="Woyke T."/>
            <person name="Bristow J."/>
            <person name="Eisen J.A."/>
            <person name="Markowitz V."/>
            <person name="Hugenholtz P."/>
            <person name="Kyrpides N.C."/>
            <person name="Klenk H.P."/>
            <person name="Lapidus A."/>
        </authorList>
    </citation>
    <scope>NUCLEOTIDE SEQUENCE [LARGE SCALE GENOMIC DNA]</scope>
    <source>
        <strain evidence="3">DSM 44963</strain>
    </source>
</reference>
<dbReference type="InParanoid" id="D6TTC0"/>
<dbReference type="RefSeq" id="WP_007914536.1">
    <property type="nucleotide sequence ID" value="NZ_ADVG01000003.1"/>
</dbReference>
<dbReference type="EMBL" id="ADVG01000003">
    <property type="protein sequence ID" value="EFH83671.1"/>
    <property type="molecule type" value="Genomic_DNA"/>
</dbReference>
<dbReference type="Pfam" id="PF13518">
    <property type="entry name" value="HTH_28"/>
    <property type="match status" value="1"/>
</dbReference>
<sequence length="163" mass="18198">MTKPPIPLTALSEAQRAQATQRFTIIRSALEDGVTQTQVASTHNISVSTVRRWVKRYREKGFAGLADAKGEPPGFVATKAWRRFAEICDGCRRTRVVGLGYGPPGTGKNEELLVTRRFSCHIELLIVDSEHRLSCLKTVWFAETRLSKPNLTPSFSRPLPADF</sequence>
<proteinExistence type="predicted"/>
<dbReference type="GO" id="GO:0043565">
    <property type="term" value="F:sequence-specific DNA binding"/>
    <property type="evidence" value="ECO:0007669"/>
    <property type="project" value="InterPro"/>
</dbReference>
<dbReference type="SUPFAM" id="SSF48295">
    <property type="entry name" value="TrpR-like"/>
    <property type="match status" value="1"/>
</dbReference>